<keyword evidence="2 5" id="KW-0238">DNA-binding</keyword>
<name>A0ABS4FTV6_9BACL</name>
<sequence length="130" mass="15082">MKMTRGQLAKQTGLSAATIRYYEEQGILPKPSRGENGYRLYTEDYLVKIKFIKDTKQLGYPLKEIQEVLQLLGDEIKPDILRERVLDKIADIDEKVNQFLAIKEALVQLLSTPEDEIYQYIESFRVKGNN</sequence>
<evidence type="ECO:0000256" key="1">
    <source>
        <dbReference type="ARBA" id="ARBA00023015"/>
    </source>
</evidence>
<dbReference type="PANTHER" id="PTHR30204:SF94">
    <property type="entry name" value="HEAVY METAL-DEPENDENT TRANSCRIPTIONAL REGULATOR HI_0293-RELATED"/>
    <property type="match status" value="1"/>
</dbReference>
<comment type="caution">
    <text evidence="5">The sequence shown here is derived from an EMBL/GenBank/DDBJ whole genome shotgun (WGS) entry which is preliminary data.</text>
</comment>
<organism evidence="5 6">
    <name type="scientific">Paenibacillus turicensis</name>
    <dbReference type="NCBI Taxonomy" id="160487"/>
    <lineage>
        <taxon>Bacteria</taxon>
        <taxon>Bacillati</taxon>
        <taxon>Bacillota</taxon>
        <taxon>Bacilli</taxon>
        <taxon>Bacillales</taxon>
        <taxon>Paenibacillaceae</taxon>
        <taxon>Paenibacillus</taxon>
    </lineage>
</organism>
<dbReference type="PROSITE" id="PS50937">
    <property type="entry name" value="HTH_MERR_2"/>
    <property type="match status" value="1"/>
</dbReference>
<dbReference type="EMBL" id="JAGGKG010000012">
    <property type="protein sequence ID" value="MBP1905997.1"/>
    <property type="molecule type" value="Genomic_DNA"/>
</dbReference>
<dbReference type="InterPro" id="IPR009061">
    <property type="entry name" value="DNA-bd_dom_put_sf"/>
</dbReference>
<dbReference type="GO" id="GO:0003677">
    <property type="term" value="F:DNA binding"/>
    <property type="evidence" value="ECO:0007669"/>
    <property type="project" value="UniProtKB-KW"/>
</dbReference>
<dbReference type="RefSeq" id="WP_210089609.1">
    <property type="nucleotide sequence ID" value="NZ_JAGGKG010000012.1"/>
</dbReference>
<dbReference type="PROSITE" id="PS00552">
    <property type="entry name" value="HTH_MERR_1"/>
    <property type="match status" value="1"/>
</dbReference>
<protein>
    <submittedName>
        <fullName evidence="5">DNA-binding transcriptional MerR regulator</fullName>
    </submittedName>
</protein>
<dbReference type="SMART" id="SM00422">
    <property type="entry name" value="HTH_MERR"/>
    <property type="match status" value="1"/>
</dbReference>
<evidence type="ECO:0000313" key="5">
    <source>
        <dbReference type="EMBL" id="MBP1905997.1"/>
    </source>
</evidence>
<evidence type="ECO:0000313" key="6">
    <source>
        <dbReference type="Proteomes" id="UP001519272"/>
    </source>
</evidence>
<dbReference type="Pfam" id="PF13411">
    <property type="entry name" value="MerR_1"/>
    <property type="match status" value="1"/>
</dbReference>
<reference evidence="5 6" key="1">
    <citation type="submission" date="2021-03" db="EMBL/GenBank/DDBJ databases">
        <title>Genomic Encyclopedia of Type Strains, Phase IV (KMG-IV): sequencing the most valuable type-strain genomes for metagenomic binning, comparative biology and taxonomic classification.</title>
        <authorList>
            <person name="Goeker M."/>
        </authorList>
    </citation>
    <scope>NUCLEOTIDE SEQUENCE [LARGE SCALE GENOMIC DNA]</scope>
    <source>
        <strain evidence="5 6">DSM 14349</strain>
    </source>
</reference>
<dbReference type="PRINTS" id="PR00040">
    <property type="entry name" value="HTHMERR"/>
</dbReference>
<evidence type="ECO:0000256" key="2">
    <source>
        <dbReference type="ARBA" id="ARBA00023125"/>
    </source>
</evidence>
<proteinExistence type="predicted"/>
<evidence type="ECO:0000259" key="4">
    <source>
        <dbReference type="PROSITE" id="PS50937"/>
    </source>
</evidence>
<evidence type="ECO:0000256" key="3">
    <source>
        <dbReference type="ARBA" id="ARBA00023163"/>
    </source>
</evidence>
<dbReference type="Proteomes" id="UP001519272">
    <property type="component" value="Unassembled WGS sequence"/>
</dbReference>
<dbReference type="InterPro" id="IPR047057">
    <property type="entry name" value="MerR_fam"/>
</dbReference>
<gene>
    <name evidence="5" type="ORF">J2Z32_002646</name>
</gene>
<keyword evidence="1" id="KW-0805">Transcription regulation</keyword>
<dbReference type="Gene3D" id="1.10.1660.10">
    <property type="match status" value="1"/>
</dbReference>
<dbReference type="SUPFAM" id="SSF46955">
    <property type="entry name" value="Putative DNA-binding domain"/>
    <property type="match status" value="1"/>
</dbReference>
<dbReference type="PANTHER" id="PTHR30204">
    <property type="entry name" value="REDOX-CYCLING DRUG-SENSING TRANSCRIPTIONAL ACTIVATOR SOXR"/>
    <property type="match status" value="1"/>
</dbReference>
<keyword evidence="6" id="KW-1185">Reference proteome</keyword>
<dbReference type="InterPro" id="IPR000551">
    <property type="entry name" value="MerR-type_HTH_dom"/>
</dbReference>
<accession>A0ABS4FTV6</accession>
<feature type="domain" description="HTH merR-type" evidence="4">
    <location>
        <begin position="1"/>
        <end position="71"/>
    </location>
</feature>
<keyword evidence="3" id="KW-0804">Transcription</keyword>